<dbReference type="Proteomes" id="UP000533900">
    <property type="component" value="Unassembled WGS sequence"/>
</dbReference>
<protein>
    <submittedName>
        <fullName evidence="1">SRPBCC family protein</fullName>
    </submittedName>
</protein>
<accession>A0A842ISB0</accession>
<dbReference type="AlphaFoldDB" id="A0A842ISB0"/>
<dbReference type="RefSeq" id="WP_185789617.1">
    <property type="nucleotide sequence ID" value="NZ_JACLCP010000003.1"/>
</dbReference>
<dbReference type="EMBL" id="JACLCP010000003">
    <property type="protein sequence ID" value="MBC2845910.1"/>
    <property type="molecule type" value="Genomic_DNA"/>
</dbReference>
<gene>
    <name evidence="1" type="ORF">H7F21_12455</name>
</gene>
<comment type="caution">
    <text evidence="1">The sequence shown here is derived from an EMBL/GenBank/DDBJ whole genome shotgun (WGS) entry which is preliminary data.</text>
</comment>
<dbReference type="CDD" id="cd07812">
    <property type="entry name" value="SRPBCC"/>
    <property type="match status" value="1"/>
</dbReference>
<reference evidence="1" key="1">
    <citation type="submission" date="2020-08" db="EMBL/GenBank/DDBJ databases">
        <title>Winogradskyella ouciana sp. nov., isolated from the hadal seawater of the Mariana Trench.</title>
        <authorList>
            <person name="He X."/>
        </authorList>
    </citation>
    <scope>NUCLEOTIDE SEQUENCE [LARGE SCALE GENOMIC DNA]</scope>
    <source>
        <strain evidence="1">KCTC 52348</strain>
    </source>
</reference>
<organism evidence="1 2">
    <name type="scientific">Winogradskyella flava</name>
    <dbReference type="NCBI Taxonomy" id="1884876"/>
    <lineage>
        <taxon>Bacteria</taxon>
        <taxon>Pseudomonadati</taxon>
        <taxon>Bacteroidota</taxon>
        <taxon>Flavobacteriia</taxon>
        <taxon>Flavobacteriales</taxon>
        <taxon>Flavobacteriaceae</taxon>
        <taxon>Winogradskyella</taxon>
    </lineage>
</organism>
<evidence type="ECO:0000313" key="2">
    <source>
        <dbReference type="Proteomes" id="UP000533900"/>
    </source>
</evidence>
<dbReference type="Gene3D" id="3.30.530.20">
    <property type="match status" value="1"/>
</dbReference>
<dbReference type="SUPFAM" id="SSF55961">
    <property type="entry name" value="Bet v1-like"/>
    <property type="match status" value="1"/>
</dbReference>
<name>A0A842ISB0_9FLAO</name>
<evidence type="ECO:0000313" key="1">
    <source>
        <dbReference type="EMBL" id="MBC2845910.1"/>
    </source>
</evidence>
<dbReference type="InterPro" id="IPR023393">
    <property type="entry name" value="START-like_dom_sf"/>
</dbReference>
<sequence>MTYTTEIIIEKPLEEVIKKMNSTENMKHWQEGLVSAEHISGSPGEFGAKMKLNYDFGKRKMELVETITKQDFPSEFHATYSTKGMRNIQQNYFESTDRGHTRWICKNEFQPTNFMMNAMLFLMPRAFKKQTKTYMGNFKNFAEKGTSVAHA</sequence>
<proteinExistence type="predicted"/>
<keyword evidence="2" id="KW-1185">Reference proteome</keyword>